<accession>D2BDY1</accession>
<dbReference type="EMBL" id="CP001814">
    <property type="protein sequence ID" value="ACZ88223.1"/>
    <property type="molecule type" value="Genomic_DNA"/>
</dbReference>
<dbReference type="Proteomes" id="UP000002029">
    <property type="component" value="Chromosome"/>
</dbReference>
<dbReference type="OrthoDB" id="3523787at2"/>
<keyword evidence="2" id="KW-1185">Reference proteome</keyword>
<protein>
    <submittedName>
        <fullName evidence="1">Uncharacterized protein</fullName>
    </submittedName>
</protein>
<evidence type="ECO:0000313" key="2">
    <source>
        <dbReference type="Proteomes" id="UP000002029"/>
    </source>
</evidence>
<dbReference type="KEGG" id="sro:Sros_5466"/>
<evidence type="ECO:0000313" key="1">
    <source>
        <dbReference type="EMBL" id="ACZ88223.1"/>
    </source>
</evidence>
<proteinExistence type="predicted"/>
<dbReference type="HOGENOM" id="CLU_1271709_0_0_11"/>
<gene>
    <name evidence="1" type="ordered locus">Sros_5466</name>
</gene>
<reference evidence="1 2" key="1">
    <citation type="journal article" date="2010" name="Stand. Genomic Sci.">
        <title>Complete genome sequence of Streptosporangium roseum type strain (NI 9100).</title>
        <authorList>
            <person name="Nolan M."/>
            <person name="Sikorski J."/>
            <person name="Jando M."/>
            <person name="Lucas S."/>
            <person name="Lapidus A."/>
            <person name="Glavina Del Rio T."/>
            <person name="Chen F."/>
            <person name="Tice H."/>
            <person name="Pitluck S."/>
            <person name="Cheng J.F."/>
            <person name="Chertkov O."/>
            <person name="Sims D."/>
            <person name="Meincke L."/>
            <person name="Brettin T."/>
            <person name="Han C."/>
            <person name="Detter J.C."/>
            <person name="Bruce D."/>
            <person name="Goodwin L."/>
            <person name="Land M."/>
            <person name="Hauser L."/>
            <person name="Chang Y.J."/>
            <person name="Jeffries C.D."/>
            <person name="Ivanova N."/>
            <person name="Mavromatis K."/>
            <person name="Mikhailova N."/>
            <person name="Chen A."/>
            <person name="Palaniappan K."/>
            <person name="Chain P."/>
            <person name="Rohde M."/>
            <person name="Goker M."/>
            <person name="Bristow J."/>
            <person name="Eisen J.A."/>
            <person name="Markowitz V."/>
            <person name="Hugenholtz P."/>
            <person name="Kyrpides N.C."/>
            <person name="Klenk H.P."/>
        </authorList>
    </citation>
    <scope>NUCLEOTIDE SEQUENCE [LARGE SCALE GENOMIC DNA]</scope>
    <source>
        <strain evidence="2">ATCC 12428 / DSM 43021 / JCM 3005 / NI 9100</strain>
    </source>
</reference>
<organism evidence="1 2">
    <name type="scientific">Streptosporangium roseum (strain ATCC 12428 / DSM 43021 / JCM 3005 / KCTC 9067 / NCIMB 10171 / NRRL 2505 / NI 9100)</name>
    <dbReference type="NCBI Taxonomy" id="479432"/>
    <lineage>
        <taxon>Bacteria</taxon>
        <taxon>Bacillati</taxon>
        <taxon>Actinomycetota</taxon>
        <taxon>Actinomycetes</taxon>
        <taxon>Streptosporangiales</taxon>
        <taxon>Streptosporangiaceae</taxon>
        <taxon>Streptosporangium</taxon>
    </lineage>
</organism>
<sequence length="217" mass="23667">MTATPPEALTSDPAAPQIAQSLAEIRTKGAGLFSRALVMVNGDLSFDEAHSYKTPVAGARSGGTTRYSLTETKDAGRSYQGRVDKAQARMSKQDSEVAVLQEAWDWIEALHSSFPHGTHIRVVVVGNIGPCTGCKARLKLFRQDLIDVFGPGRVIVESVYDTSQMFITKDYEEKYEDYETGTTSTVSTTYGYEGATVEAHKLPGAPQSVSYWLYQVG</sequence>
<dbReference type="RefSeq" id="WP_012891960.1">
    <property type="nucleotide sequence ID" value="NC_013595.1"/>
</dbReference>
<dbReference type="AlphaFoldDB" id="D2BDY1"/>
<name>D2BDY1_STRRD</name>